<evidence type="ECO:0000259" key="6">
    <source>
        <dbReference type="PROSITE" id="PS51767"/>
    </source>
</evidence>
<comment type="caution">
    <text evidence="7">The sequence shown here is derived from an EMBL/GenBank/DDBJ whole genome shotgun (WGS) entry which is preliminary data.</text>
</comment>
<proteinExistence type="inferred from homology"/>
<dbReference type="PANTHER" id="PTHR47966:SF47">
    <property type="entry name" value="ENDOPEPTIDASE, PUTATIVE (AFU_ORTHOLOGUE AFUA_3G01220)-RELATED"/>
    <property type="match status" value="1"/>
</dbReference>
<dbReference type="Gene3D" id="2.40.70.10">
    <property type="entry name" value="Acid Proteases"/>
    <property type="match status" value="2"/>
</dbReference>
<dbReference type="OrthoDB" id="15189at2759"/>
<dbReference type="PANTHER" id="PTHR47966">
    <property type="entry name" value="BETA-SITE APP-CLEAVING ENZYME, ISOFORM A-RELATED"/>
    <property type="match status" value="1"/>
</dbReference>
<reference evidence="7" key="1">
    <citation type="journal article" date="2021" name="IMA Fungus">
        <title>Genomic characterization of three marine fungi, including Emericellopsis atlantica sp. nov. with signatures of a generalist lifestyle and marine biomass degradation.</title>
        <authorList>
            <person name="Hagestad O.C."/>
            <person name="Hou L."/>
            <person name="Andersen J.H."/>
            <person name="Hansen E.H."/>
            <person name="Altermark B."/>
            <person name="Li C."/>
            <person name="Kuhnert E."/>
            <person name="Cox R.J."/>
            <person name="Crous P.W."/>
            <person name="Spatafora J.W."/>
            <person name="Lail K."/>
            <person name="Amirebrahimi M."/>
            <person name="Lipzen A."/>
            <person name="Pangilinan J."/>
            <person name="Andreopoulos W."/>
            <person name="Hayes R.D."/>
            <person name="Ng V."/>
            <person name="Grigoriev I.V."/>
            <person name="Jackson S.A."/>
            <person name="Sutton T.D.S."/>
            <person name="Dobson A.D.W."/>
            <person name="Rama T."/>
        </authorList>
    </citation>
    <scope>NUCLEOTIDE SEQUENCE</scope>
    <source>
        <strain evidence="7">TRa3180A</strain>
    </source>
</reference>
<dbReference type="GO" id="GO:0004190">
    <property type="term" value="F:aspartic-type endopeptidase activity"/>
    <property type="evidence" value="ECO:0007669"/>
    <property type="project" value="UniProtKB-KW"/>
</dbReference>
<keyword evidence="2 4" id="KW-0064">Aspartyl protease</keyword>
<protein>
    <submittedName>
        <fullName evidence="7">Aspartic peptidase domain-containing protein</fullName>
    </submittedName>
</protein>
<dbReference type="EMBL" id="MU254657">
    <property type="protein sequence ID" value="KAG9239992.1"/>
    <property type="molecule type" value="Genomic_DNA"/>
</dbReference>
<dbReference type="GO" id="GO:0000324">
    <property type="term" value="C:fungal-type vacuole"/>
    <property type="evidence" value="ECO:0007669"/>
    <property type="project" value="TreeGrafter"/>
</dbReference>
<evidence type="ECO:0000256" key="3">
    <source>
        <dbReference type="PIRSR" id="PIRSR601461-1"/>
    </source>
</evidence>
<sequence>MVSHFKFLAFVLAPILANAAAISVAPAKAVQSRSELVASSNVIELTKKTSVKGYNPRSAAFLKHKVKPSTSTGTSTLVSLFEGEEFATNITFGSQTFEVIVDTGSSDTWVVETGFACVDIETEAPLTEADCYFGPTFTPKNFSQIANENFNITYGDGEFLSGVLGYEQVTLAGITVTQEVAVVNYAAWEGDEETSGLVGLAYPALTSAYSGSDPHNDTVQDVYNGIITTMIKDGAIEAPLFSLAILRDVSGPSGYLALGGLPPVDFVQEFATTPILVTTIDGYPQTYDFYTIEVDGMTLNGNTLNGAATPKYIVDSGTTLNYLPTSISDAINKAFIPPAVYEDDEGAYIVDCKAKAPTFGITIGGTTFYTNPLDMILLAGTDDDGNDVCISGIDDGGNDDVKDVFILGDTFQKNVVVVFDVGAAELHFAAREFYPSNDAYKQ</sequence>
<dbReference type="PRINTS" id="PR00792">
    <property type="entry name" value="PEPSIN"/>
</dbReference>
<keyword evidence="5" id="KW-0732">Signal</keyword>
<evidence type="ECO:0000256" key="2">
    <source>
        <dbReference type="ARBA" id="ARBA00022750"/>
    </source>
</evidence>
<feature type="active site" evidence="3">
    <location>
        <position position="315"/>
    </location>
</feature>
<evidence type="ECO:0000256" key="1">
    <source>
        <dbReference type="ARBA" id="ARBA00007447"/>
    </source>
</evidence>
<keyword evidence="4" id="KW-0645">Protease</keyword>
<accession>A0A9P7YUL5</accession>
<dbReference type="SUPFAM" id="SSF50630">
    <property type="entry name" value="Acid proteases"/>
    <property type="match status" value="1"/>
</dbReference>
<dbReference type="PROSITE" id="PS51767">
    <property type="entry name" value="PEPTIDASE_A1"/>
    <property type="match status" value="1"/>
</dbReference>
<evidence type="ECO:0000256" key="5">
    <source>
        <dbReference type="SAM" id="SignalP"/>
    </source>
</evidence>
<dbReference type="InterPro" id="IPR034164">
    <property type="entry name" value="Pepsin-like_dom"/>
</dbReference>
<comment type="similarity">
    <text evidence="1 4">Belongs to the peptidase A1 family.</text>
</comment>
<dbReference type="InterPro" id="IPR033121">
    <property type="entry name" value="PEPTIDASE_A1"/>
</dbReference>
<dbReference type="InterPro" id="IPR001461">
    <property type="entry name" value="Aspartic_peptidase_A1"/>
</dbReference>
<feature type="signal peptide" evidence="5">
    <location>
        <begin position="1"/>
        <end position="19"/>
    </location>
</feature>
<organism evidence="7 8">
    <name type="scientific">Calycina marina</name>
    <dbReference type="NCBI Taxonomy" id="1763456"/>
    <lineage>
        <taxon>Eukaryota</taxon>
        <taxon>Fungi</taxon>
        <taxon>Dikarya</taxon>
        <taxon>Ascomycota</taxon>
        <taxon>Pezizomycotina</taxon>
        <taxon>Leotiomycetes</taxon>
        <taxon>Helotiales</taxon>
        <taxon>Pezizellaceae</taxon>
        <taxon>Calycina</taxon>
    </lineage>
</organism>
<dbReference type="InterPro" id="IPR021109">
    <property type="entry name" value="Peptidase_aspartic_dom_sf"/>
</dbReference>
<feature type="domain" description="Peptidase A1" evidence="6">
    <location>
        <begin position="86"/>
        <end position="429"/>
    </location>
</feature>
<name>A0A9P7YUL5_9HELO</name>
<evidence type="ECO:0000256" key="4">
    <source>
        <dbReference type="RuleBase" id="RU000454"/>
    </source>
</evidence>
<evidence type="ECO:0000313" key="7">
    <source>
        <dbReference type="EMBL" id="KAG9239992.1"/>
    </source>
</evidence>
<keyword evidence="8" id="KW-1185">Reference proteome</keyword>
<feature type="active site" evidence="3">
    <location>
        <position position="102"/>
    </location>
</feature>
<dbReference type="PROSITE" id="PS00141">
    <property type="entry name" value="ASP_PROTEASE"/>
    <property type="match status" value="1"/>
</dbReference>
<dbReference type="AlphaFoldDB" id="A0A9P7YUL5"/>
<keyword evidence="4" id="KW-0378">Hydrolase</keyword>
<dbReference type="InterPro" id="IPR001969">
    <property type="entry name" value="Aspartic_peptidase_AS"/>
</dbReference>
<dbReference type="Proteomes" id="UP000887226">
    <property type="component" value="Unassembled WGS sequence"/>
</dbReference>
<evidence type="ECO:0000313" key="8">
    <source>
        <dbReference type="Proteomes" id="UP000887226"/>
    </source>
</evidence>
<dbReference type="Pfam" id="PF00026">
    <property type="entry name" value="Asp"/>
    <property type="match status" value="1"/>
</dbReference>
<dbReference type="GO" id="GO:0006508">
    <property type="term" value="P:proteolysis"/>
    <property type="evidence" value="ECO:0007669"/>
    <property type="project" value="UniProtKB-KW"/>
</dbReference>
<dbReference type="CDD" id="cd05471">
    <property type="entry name" value="pepsin_like"/>
    <property type="match status" value="1"/>
</dbReference>
<feature type="chain" id="PRO_5040315850" evidence="5">
    <location>
        <begin position="20"/>
        <end position="442"/>
    </location>
</feature>
<gene>
    <name evidence="7" type="ORF">BJ878DRAFT_562796</name>
</gene>